<reference evidence="1" key="1">
    <citation type="journal article" date="2023" name="DNA Res.">
        <title>Chromosome-level genome assembly of Phrynocephalus forsythii using third-generation DNA sequencing and Hi-C analysis.</title>
        <authorList>
            <person name="Qi Y."/>
            <person name="Zhao W."/>
            <person name="Zhao Y."/>
            <person name="Niu C."/>
            <person name="Cao S."/>
            <person name="Zhang Y."/>
        </authorList>
    </citation>
    <scope>NUCLEOTIDE SEQUENCE</scope>
    <source>
        <tissue evidence="1">Muscle</tissue>
    </source>
</reference>
<feature type="non-terminal residue" evidence="1">
    <location>
        <position position="1"/>
    </location>
</feature>
<gene>
    <name evidence="1" type="ORF">JRQ81_002976</name>
</gene>
<proteinExistence type="predicted"/>
<evidence type="ECO:0000313" key="1">
    <source>
        <dbReference type="EMBL" id="KAJ7316814.1"/>
    </source>
</evidence>
<comment type="caution">
    <text evidence="1">The sequence shown here is derived from an EMBL/GenBank/DDBJ whole genome shotgun (WGS) entry which is preliminary data.</text>
</comment>
<sequence length="50" mass="5563">KTFGFAKYNSSEPLHSSDAAFEGGYITGFLICDCDVPLWLRVKEHVEAVN</sequence>
<dbReference type="Proteomes" id="UP001142489">
    <property type="component" value="Unassembled WGS sequence"/>
</dbReference>
<evidence type="ECO:0000313" key="2">
    <source>
        <dbReference type="Proteomes" id="UP001142489"/>
    </source>
</evidence>
<keyword evidence="2" id="KW-1185">Reference proteome</keyword>
<dbReference type="EMBL" id="JAPFRF010000011">
    <property type="protein sequence ID" value="KAJ7316814.1"/>
    <property type="molecule type" value="Genomic_DNA"/>
</dbReference>
<organism evidence="1 2">
    <name type="scientific">Phrynocephalus forsythii</name>
    <dbReference type="NCBI Taxonomy" id="171643"/>
    <lineage>
        <taxon>Eukaryota</taxon>
        <taxon>Metazoa</taxon>
        <taxon>Chordata</taxon>
        <taxon>Craniata</taxon>
        <taxon>Vertebrata</taxon>
        <taxon>Euteleostomi</taxon>
        <taxon>Lepidosauria</taxon>
        <taxon>Squamata</taxon>
        <taxon>Bifurcata</taxon>
        <taxon>Unidentata</taxon>
        <taxon>Episquamata</taxon>
        <taxon>Toxicofera</taxon>
        <taxon>Iguania</taxon>
        <taxon>Acrodonta</taxon>
        <taxon>Agamidae</taxon>
        <taxon>Agaminae</taxon>
        <taxon>Phrynocephalus</taxon>
    </lineage>
</organism>
<name>A0A9Q1AX13_9SAUR</name>
<accession>A0A9Q1AX13</accession>
<feature type="non-terminal residue" evidence="1">
    <location>
        <position position="50"/>
    </location>
</feature>
<dbReference type="AlphaFoldDB" id="A0A9Q1AX13"/>
<protein>
    <submittedName>
        <fullName evidence="1">Uncharacterized protein</fullName>
    </submittedName>
</protein>